<dbReference type="Gene3D" id="3.90.1150.10">
    <property type="entry name" value="Aspartate Aminotransferase, domain 1"/>
    <property type="match status" value="1"/>
</dbReference>
<evidence type="ECO:0000256" key="2">
    <source>
        <dbReference type="ARBA" id="ARBA00022576"/>
    </source>
</evidence>
<dbReference type="RefSeq" id="WP_044367630.1">
    <property type="nucleotide sequence ID" value="NZ_JRKI01000045.1"/>
</dbReference>
<evidence type="ECO:0000256" key="1">
    <source>
        <dbReference type="ARBA" id="ARBA00001933"/>
    </source>
</evidence>
<dbReference type="EMBL" id="JRKI01000045">
    <property type="protein sequence ID" value="KIZ14882.1"/>
    <property type="molecule type" value="Genomic_DNA"/>
</dbReference>
<dbReference type="GO" id="GO:0030170">
    <property type="term" value="F:pyridoxal phosphate binding"/>
    <property type="evidence" value="ECO:0007669"/>
    <property type="project" value="InterPro"/>
</dbReference>
<dbReference type="CDD" id="cd00609">
    <property type="entry name" value="AAT_like"/>
    <property type="match status" value="1"/>
</dbReference>
<dbReference type="InterPro" id="IPR015424">
    <property type="entry name" value="PyrdxlP-dep_Trfase"/>
</dbReference>
<dbReference type="Proteomes" id="UP000032458">
    <property type="component" value="Unassembled WGS sequence"/>
</dbReference>
<protein>
    <recommendedName>
        <fullName evidence="5">Aminotransferase</fullName>
        <ecNumber evidence="5">2.6.1.-</ecNumber>
    </recommendedName>
</protein>
<evidence type="ECO:0000313" key="8">
    <source>
        <dbReference type="Proteomes" id="UP000032458"/>
    </source>
</evidence>
<organism evidence="7 8">
    <name type="scientific">Streptomyces natalensis ATCC 27448</name>
    <dbReference type="NCBI Taxonomy" id="1240678"/>
    <lineage>
        <taxon>Bacteria</taxon>
        <taxon>Bacillati</taxon>
        <taxon>Actinomycetota</taxon>
        <taxon>Actinomycetes</taxon>
        <taxon>Kitasatosporales</taxon>
        <taxon>Streptomycetaceae</taxon>
        <taxon>Streptomyces</taxon>
    </lineage>
</organism>
<comment type="similarity">
    <text evidence="5">Belongs to the class-I pyridoxal-phosphate-dependent aminotransferase family.</text>
</comment>
<dbReference type="PANTHER" id="PTHR43807">
    <property type="entry name" value="FI04487P"/>
    <property type="match status" value="1"/>
</dbReference>
<name>A0A0D7CHJ1_9ACTN</name>
<dbReference type="PANTHER" id="PTHR43807:SF20">
    <property type="entry name" value="FI04487P"/>
    <property type="match status" value="1"/>
</dbReference>
<dbReference type="GO" id="GO:0016212">
    <property type="term" value="F:kynurenine-oxoglutarate transaminase activity"/>
    <property type="evidence" value="ECO:0007669"/>
    <property type="project" value="TreeGrafter"/>
</dbReference>
<dbReference type="InterPro" id="IPR004838">
    <property type="entry name" value="NHTrfase_class1_PyrdxlP-BS"/>
</dbReference>
<dbReference type="InterPro" id="IPR015421">
    <property type="entry name" value="PyrdxlP-dep_Trfase_major"/>
</dbReference>
<dbReference type="InterPro" id="IPR051326">
    <property type="entry name" value="Kynurenine-oxoglutarate_AT"/>
</dbReference>
<evidence type="ECO:0000313" key="7">
    <source>
        <dbReference type="EMBL" id="KIZ14882.1"/>
    </source>
</evidence>
<dbReference type="PROSITE" id="PS00105">
    <property type="entry name" value="AA_TRANSFER_CLASS_1"/>
    <property type="match status" value="1"/>
</dbReference>
<dbReference type="GO" id="GO:0005737">
    <property type="term" value="C:cytoplasm"/>
    <property type="evidence" value="ECO:0007669"/>
    <property type="project" value="TreeGrafter"/>
</dbReference>
<keyword evidence="3 5" id="KW-0808">Transferase</keyword>
<dbReference type="Pfam" id="PF00155">
    <property type="entry name" value="Aminotran_1_2"/>
    <property type="match status" value="1"/>
</dbReference>
<dbReference type="InterPro" id="IPR015422">
    <property type="entry name" value="PyrdxlP-dep_Trfase_small"/>
</dbReference>
<dbReference type="PATRIC" id="fig|1240678.4.peg.6626"/>
<proteinExistence type="inferred from homology"/>
<dbReference type="EC" id="2.6.1.-" evidence="5"/>
<keyword evidence="8" id="KW-1185">Reference proteome</keyword>
<dbReference type="AlphaFoldDB" id="A0A0D7CHJ1"/>
<accession>A0A0D7CHJ1</accession>
<dbReference type="SUPFAM" id="SSF53383">
    <property type="entry name" value="PLP-dependent transferases"/>
    <property type="match status" value="1"/>
</dbReference>
<evidence type="ECO:0000259" key="6">
    <source>
        <dbReference type="Pfam" id="PF00155"/>
    </source>
</evidence>
<gene>
    <name evidence="7" type="ORF">SNA_30960</name>
</gene>
<evidence type="ECO:0000256" key="3">
    <source>
        <dbReference type="ARBA" id="ARBA00022679"/>
    </source>
</evidence>
<sequence length="390" mass="41886">MTQFPVAARVGKLARSGLFKLLSEGHGEKVVDLALGVPGAPATPPRLIETACAALREGINQYEVPDGNLELRRRIAAALPTPTDPLTELTVTVGASEALSAAVLATVNPGDEVIVFEPFYENFLSAIALAGGVPRPVRVHAPDWRYDPAELRASFGPRTTAIVLCTPNNPTGHMLTPQEFAEIAELCERWNAVVISDEIYAGYVHEGRQHVSAADLPALRERGIVIGSLSKSHAVSGWRIGYLRACTALTSAVRRVHEAVCGGGATPLQEAAARAAAMEPDFLTPRSDLSVQRNLATYIFSAAGFRCFPPDGGCYVMADIRHITDEDSESLAYRLVREAGVMVAPGTFFYAGSAAGAGLIRIAFNRRIETLNEAERRLSAYRPREHAQSS</sequence>
<comment type="cofactor">
    <cofactor evidence="1 5">
        <name>pyridoxal 5'-phosphate</name>
        <dbReference type="ChEBI" id="CHEBI:597326"/>
    </cofactor>
</comment>
<keyword evidence="4" id="KW-0663">Pyridoxal phosphate</keyword>
<evidence type="ECO:0000256" key="5">
    <source>
        <dbReference type="RuleBase" id="RU000481"/>
    </source>
</evidence>
<dbReference type="Gene3D" id="3.40.640.10">
    <property type="entry name" value="Type I PLP-dependent aspartate aminotransferase-like (Major domain)"/>
    <property type="match status" value="1"/>
</dbReference>
<comment type="caution">
    <text evidence="7">The sequence shown here is derived from an EMBL/GenBank/DDBJ whole genome shotgun (WGS) entry which is preliminary data.</text>
</comment>
<keyword evidence="2 5" id="KW-0032">Aminotransferase</keyword>
<evidence type="ECO:0000256" key="4">
    <source>
        <dbReference type="ARBA" id="ARBA00022898"/>
    </source>
</evidence>
<feature type="domain" description="Aminotransferase class I/classII large" evidence="6">
    <location>
        <begin position="29"/>
        <end position="377"/>
    </location>
</feature>
<dbReference type="InterPro" id="IPR004839">
    <property type="entry name" value="Aminotransferase_I/II_large"/>
</dbReference>
<reference evidence="7 8" key="1">
    <citation type="submission" date="2014-09" db="EMBL/GenBank/DDBJ databases">
        <title>Draft genome sequence of Streptomyces natalensis ATCC 27448, producer of the antifungal pimaricin.</title>
        <authorList>
            <person name="Mendes M.V."/>
            <person name="Beites T."/>
            <person name="Pires S."/>
            <person name="Santos C.L."/>
            <person name="Moradas-Ferreira P."/>
        </authorList>
    </citation>
    <scope>NUCLEOTIDE SEQUENCE [LARGE SCALE GENOMIC DNA]</scope>
    <source>
        <strain evidence="7 8">ATCC 27448</strain>
    </source>
</reference>